<dbReference type="Pfam" id="PF08205">
    <property type="entry name" value="C2-set_2"/>
    <property type="match status" value="1"/>
</dbReference>
<organism evidence="3 4">
    <name type="scientific">Dinothrombium tinctorium</name>
    <dbReference type="NCBI Taxonomy" id="1965070"/>
    <lineage>
        <taxon>Eukaryota</taxon>
        <taxon>Metazoa</taxon>
        <taxon>Ecdysozoa</taxon>
        <taxon>Arthropoda</taxon>
        <taxon>Chelicerata</taxon>
        <taxon>Arachnida</taxon>
        <taxon>Acari</taxon>
        <taxon>Acariformes</taxon>
        <taxon>Trombidiformes</taxon>
        <taxon>Prostigmata</taxon>
        <taxon>Anystina</taxon>
        <taxon>Parasitengona</taxon>
        <taxon>Trombidioidea</taxon>
        <taxon>Trombidiidae</taxon>
        <taxon>Dinothrombium</taxon>
    </lineage>
</organism>
<keyword evidence="1" id="KW-1015">Disulfide bond</keyword>
<dbReference type="InterPro" id="IPR013162">
    <property type="entry name" value="CD80_C2-set"/>
</dbReference>
<dbReference type="Pfam" id="PF13927">
    <property type="entry name" value="Ig_3"/>
    <property type="match status" value="1"/>
</dbReference>
<dbReference type="STRING" id="1965070.A0A3S3RR38"/>
<dbReference type="OrthoDB" id="5843397at2759"/>
<evidence type="ECO:0000313" key="4">
    <source>
        <dbReference type="Proteomes" id="UP000285301"/>
    </source>
</evidence>
<feature type="domain" description="Ig-like" evidence="2">
    <location>
        <begin position="10"/>
        <end position="100"/>
    </location>
</feature>
<dbReference type="PANTHER" id="PTHR23278:SF19">
    <property type="entry name" value="OBSCURIN"/>
    <property type="match status" value="1"/>
</dbReference>
<dbReference type="EMBL" id="NCKU01005304">
    <property type="protein sequence ID" value="RWS04740.1"/>
    <property type="molecule type" value="Genomic_DNA"/>
</dbReference>
<accession>A0A3S3RR38</accession>
<sequence length="210" mass="23349">PPKEVIITDPEGQRLEGTVGPYDEGSDLVVICEADGGKPLPSVSWWKNDVLLDSTYSPAPHGHIRNELRLSNLNRSDFETEITCKASNTNLTVPKQSSIILDMNLKPLEVKITTIEKPISVGAHTELQCLSYGSRPPAKITWWKGTQKMVNVRDTVSIDENVTLSTVSFVAVAKDNGRYVSCRAENVQMEFSAIENGRVLNVHCKYKNFF</sequence>
<keyword evidence="4" id="KW-1185">Reference proteome</keyword>
<dbReference type="PANTHER" id="PTHR23278">
    <property type="entry name" value="SIDESTEP PROTEIN"/>
    <property type="match status" value="1"/>
</dbReference>
<dbReference type="SUPFAM" id="SSF48726">
    <property type="entry name" value="Immunoglobulin"/>
    <property type="match status" value="2"/>
</dbReference>
<dbReference type="InterPro" id="IPR013783">
    <property type="entry name" value="Ig-like_fold"/>
</dbReference>
<evidence type="ECO:0000256" key="1">
    <source>
        <dbReference type="ARBA" id="ARBA00023157"/>
    </source>
</evidence>
<dbReference type="AlphaFoldDB" id="A0A3S3RR38"/>
<feature type="domain" description="Ig-like" evidence="2">
    <location>
        <begin position="107"/>
        <end position="192"/>
    </location>
</feature>
<dbReference type="Gene3D" id="2.60.40.10">
    <property type="entry name" value="Immunoglobulins"/>
    <property type="match status" value="2"/>
</dbReference>
<proteinExistence type="predicted"/>
<evidence type="ECO:0000313" key="3">
    <source>
        <dbReference type="EMBL" id="RWS04740.1"/>
    </source>
</evidence>
<gene>
    <name evidence="3" type="ORF">B4U79_04538</name>
</gene>
<dbReference type="InterPro" id="IPR007110">
    <property type="entry name" value="Ig-like_dom"/>
</dbReference>
<protein>
    <submittedName>
        <fullName evidence="3">Nephrin-like protein</fullName>
    </submittedName>
</protein>
<dbReference type="InterPro" id="IPR036179">
    <property type="entry name" value="Ig-like_dom_sf"/>
</dbReference>
<dbReference type="Proteomes" id="UP000285301">
    <property type="component" value="Unassembled WGS sequence"/>
</dbReference>
<evidence type="ECO:0000259" key="2">
    <source>
        <dbReference type="PROSITE" id="PS50835"/>
    </source>
</evidence>
<dbReference type="PROSITE" id="PS50835">
    <property type="entry name" value="IG_LIKE"/>
    <property type="match status" value="2"/>
</dbReference>
<feature type="non-terminal residue" evidence="3">
    <location>
        <position position="1"/>
    </location>
</feature>
<name>A0A3S3RR38_9ACAR</name>
<comment type="caution">
    <text evidence="3">The sequence shown here is derived from an EMBL/GenBank/DDBJ whole genome shotgun (WGS) entry which is preliminary data.</text>
</comment>
<reference evidence="3 4" key="1">
    <citation type="journal article" date="2018" name="Gigascience">
        <title>Genomes of trombidid mites reveal novel predicted allergens and laterally-transferred genes associated with secondary metabolism.</title>
        <authorList>
            <person name="Dong X."/>
            <person name="Chaisiri K."/>
            <person name="Xia D."/>
            <person name="Armstrong S.D."/>
            <person name="Fang Y."/>
            <person name="Donnelly M.J."/>
            <person name="Kadowaki T."/>
            <person name="McGarry J.W."/>
            <person name="Darby A.C."/>
            <person name="Makepeace B.L."/>
        </authorList>
    </citation>
    <scope>NUCLEOTIDE SEQUENCE [LARGE SCALE GENOMIC DNA]</scope>
    <source>
        <strain evidence="3">UoL-WK</strain>
    </source>
</reference>